<dbReference type="EMBL" id="CP011340">
    <property type="protein sequence ID" value="ALC19021.1"/>
    <property type="molecule type" value="Genomic_DNA"/>
</dbReference>
<reference evidence="2 3" key="1">
    <citation type="submission" date="2015-08" db="EMBL/GenBank/DDBJ databases">
        <title>Genome sequence of the pristinamycin over-producing bacterium Streptomyces pristinaespiralis HCCB10218.</title>
        <authorList>
            <person name="Tian J."/>
            <person name="Yang J."/>
            <person name="Li L."/>
            <person name="Ruan L."/>
            <person name="Wei W."/>
            <person name="Zheng G."/>
            <person name="Wei Z."/>
            <person name="Yang S."/>
            <person name="Ge M."/>
            <person name="Jiang W."/>
            <person name="Lu Y."/>
        </authorList>
    </citation>
    <scope>NUCLEOTIDE SEQUENCE [LARGE SCALE GENOMIC DNA]</scope>
    <source>
        <strain evidence="2 3">HCCB 10218</strain>
    </source>
</reference>
<dbReference type="RefSeq" id="WP_050791402.1">
    <property type="nucleotide sequence ID" value="NZ_CP011340.1"/>
</dbReference>
<name>A0A0M4D5U4_STRPR</name>
<feature type="region of interest" description="Disordered" evidence="1">
    <location>
        <begin position="67"/>
        <end position="114"/>
    </location>
</feature>
<dbReference type="PATRIC" id="fig|38300.4.peg.770"/>
<gene>
    <name evidence="2" type="ORF">SPRI_0715</name>
</gene>
<proteinExistence type="predicted"/>
<protein>
    <submittedName>
        <fullName evidence="2">Short chain dehydrogenase</fullName>
    </submittedName>
</protein>
<dbReference type="Proteomes" id="UP000060513">
    <property type="component" value="Chromosome"/>
</dbReference>
<evidence type="ECO:0000313" key="2">
    <source>
        <dbReference type="EMBL" id="ALC19021.1"/>
    </source>
</evidence>
<accession>A0A0M4D5U4</accession>
<dbReference type="InterPro" id="IPR036291">
    <property type="entry name" value="NAD(P)-bd_dom_sf"/>
</dbReference>
<dbReference type="SUPFAM" id="SSF51735">
    <property type="entry name" value="NAD(P)-binding Rossmann-fold domains"/>
    <property type="match status" value="1"/>
</dbReference>
<sequence length="114" mass="11653">MSILLTGAAGAGRALDATLRERGHHVLTVGRTSGDLRYDLTTPIGSRPLYEAAGPVDAVVSAAGSVPCKPLSEMTPADWHSASPARARSPPPTSPRHTSAPSKEPGPDASTSSD</sequence>
<dbReference type="KEGG" id="spri:SPRI_0715"/>
<organism evidence="2">
    <name type="scientific">Streptomyces pristinaespiralis</name>
    <dbReference type="NCBI Taxonomy" id="38300"/>
    <lineage>
        <taxon>Bacteria</taxon>
        <taxon>Bacillati</taxon>
        <taxon>Actinomycetota</taxon>
        <taxon>Actinomycetes</taxon>
        <taxon>Kitasatosporales</taxon>
        <taxon>Streptomycetaceae</taxon>
        <taxon>Streptomyces</taxon>
    </lineage>
</organism>
<dbReference type="STRING" id="38300.SPRI_0715"/>
<evidence type="ECO:0000256" key="1">
    <source>
        <dbReference type="SAM" id="MobiDB-lite"/>
    </source>
</evidence>
<dbReference type="GeneID" id="97238204"/>
<evidence type="ECO:0000313" key="3">
    <source>
        <dbReference type="Proteomes" id="UP000060513"/>
    </source>
</evidence>
<dbReference type="Gene3D" id="3.40.50.720">
    <property type="entry name" value="NAD(P)-binding Rossmann-like Domain"/>
    <property type="match status" value="1"/>
</dbReference>
<dbReference type="AlphaFoldDB" id="A0A0M4D5U4"/>